<dbReference type="AlphaFoldDB" id="M5U0Y0"/>
<proteinExistence type="predicted"/>
<name>M5U0Y0_9BACT</name>
<dbReference type="Proteomes" id="UP000011885">
    <property type="component" value="Unassembled WGS sequence"/>
</dbReference>
<evidence type="ECO:0000313" key="2">
    <source>
        <dbReference type="Proteomes" id="UP000011885"/>
    </source>
</evidence>
<comment type="caution">
    <text evidence="1">The sequence shown here is derived from an EMBL/GenBank/DDBJ whole genome shotgun (WGS) entry which is preliminary data.</text>
</comment>
<protein>
    <submittedName>
        <fullName evidence="1">Uncharacterized protein</fullName>
    </submittedName>
</protein>
<dbReference type="PATRIC" id="fig|1263870.3.peg.3648"/>
<organism evidence="1 2">
    <name type="scientific">Rhodopirellula sallentina SM41</name>
    <dbReference type="NCBI Taxonomy" id="1263870"/>
    <lineage>
        <taxon>Bacteria</taxon>
        <taxon>Pseudomonadati</taxon>
        <taxon>Planctomycetota</taxon>
        <taxon>Planctomycetia</taxon>
        <taxon>Pirellulales</taxon>
        <taxon>Pirellulaceae</taxon>
        <taxon>Rhodopirellula</taxon>
    </lineage>
</organism>
<sequence>MELRLKLRLRLTTDDEIKQVLEELMTEFMSTSLPMDQFEKRIAMLEQAISEFIPRREKNYQSIEEVLSDYDEKIRQVDCSSHAKEQKDSLKAVLLMERDSMVQRLANQ</sequence>
<reference evidence="1 2" key="1">
    <citation type="journal article" date="2013" name="Mar. Genomics">
        <title>Expression of sulfatases in Rhodopirellula baltica and the diversity of sulfatases in the genus Rhodopirellula.</title>
        <authorList>
            <person name="Wegner C.E."/>
            <person name="Richter-Heitmann T."/>
            <person name="Klindworth A."/>
            <person name="Klockow C."/>
            <person name="Richter M."/>
            <person name="Achstetter T."/>
            <person name="Glockner F.O."/>
            <person name="Harder J."/>
        </authorList>
    </citation>
    <scope>NUCLEOTIDE SEQUENCE [LARGE SCALE GENOMIC DNA]</scope>
    <source>
        <strain evidence="1 2">SM41</strain>
    </source>
</reference>
<dbReference type="EMBL" id="ANOH01000228">
    <property type="protein sequence ID" value="EMI55107.1"/>
    <property type="molecule type" value="Genomic_DNA"/>
</dbReference>
<gene>
    <name evidence="1" type="ORF">RSSM_03431</name>
</gene>
<accession>M5U0Y0</accession>
<evidence type="ECO:0000313" key="1">
    <source>
        <dbReference type="EMBL" id="EMI55107.1"/>
    </source>
</evidence>
<keyword evidence="2" id="KW-1185">Reference proteome</keyword>